<reference evidence="2" key="1">
    <citation type="submission" date="2021-02" db="EMBL/GenBank/DDBJ databases">
        <authorList>
            <person name="Nowell W R."/>
        </authorList>
    </citation>
    <scope>NUCLEOTIDE SEQUENCE</scope>
</reference>
<name>A0A8S2P233_9BILA</name>
<feature type="non-terminal residue" evidence="2">
    <location>
        <position position="99"/>
    </location>
</feature>
<evidence type="ECO:0000313" key="3">
    <source>
        <dbReference type="Proteomes" id="UP000682733"/>
    </source>
</evidence>
<comment type="caution">
    <text evidence="2">The sequence shown here is derived from an EMBL/GenBank/DDBJ whole genome shotgun (WGS) entry which is preliminary data.</text>
</comment>
<evidence type="ECO:0000313" key="1">
    <source>
        <dbReference type="EMBL" id="CAF1221608.1"/>
    </source>
</evidence>
<organism evidence="2 3">
    <name type="scientific">Didymodactylos carnosus</name>
    <dbReference type="NCBI Taxonomy" id="1234261"/>
    <lineage>
        <taxon>Eukaryota</taxon>
        <taxon>Metazoa</taxon>
        <taxon>Spiralia</taxon>
        <taxon>Gnathifera</taxon>
        <taxon>Rotifera</taxon>
        <taxon>Eurotatoria</taxon>
        <taxon>Bdelloidea</taxon>
        <taxon>Philodinida</taxon>
        <taxon>Philodinidae</taxon>
        <taxon>Didymodactylos</taxon>
    </lineage>
</organism>
<dbReference type="AlphaFoldDB" id="A0A8S2P233"/>
<protein>
    <submittedName>
        <fullName evidence="2">Uncharacterized protein</fullName>
    </submittedName>
</protein>
<dbReference type="Proteomes" id="UP000682733">
    <property type="component" value="Unassembled WGS sequence"/>
</dbReference>
<dbReference type="EMBL" id="CAJNOK010015249">
    <property type="protein sequence ID" value="CAF1221608.1"/>
    <property type="molecule type" value="Genomic_DNA"/>
</dbReference>
<proteinExistence type="predicted"/>
<evidence type="ECO:0000313" key="2">
    <source>
        <dbReference type="EMBL" id="CAF4029717.1"/>
    </source>
</evidence>
<accession>A0A8S2P233</accession>
<sequence>MVKSHAAETSYGVVVEEIQQRINGPLFGNQQLLSLSLHTPDDINHEYIYRLILPYIDDQMVVSSVEETASISQTISSTEVLTVQDFPVENDTTRLIGAI</sequence>
<gene>
    <name evidence="1" type="ORF">OVA965_LOCUS24944</name>
    <name evidence="2" type="ORF">TMI583_LOCUS25669</name>
</gene>
<dbReference type="EMBL" id="CAJOBA010036790">
    <property type="protein sequence ID" value="CAF4029717.1"/>
    <property type="molecule type" value="Genomic_DNA"/>
</dbReference>
<dbReference type="Proteomes" id="UP000677228">
    <property type="component" value="Unassembled WGS sequence"/>
</dbReference>